<sequence>MGIWHLILLFCLLTDFLSASSVITTVGTNVVLTCTYDAEYYGKLPVCWGRGSIPSSGCGNQVIKADGTTVVSRLSERYALQGNFGQGDVSLTIQQVTEADSGIYGCRVDIPGWFNDQKHEVTLMVKPGRPFPLKLESREVRERTITVSWTSGFDGGRAITAYIIDLKNKHASWDSAVRTEITHPRLRQATLVDLRPWKTYNIRIFAVNSVGMSDGSNVLTLTTKEAAPEGPPLDMRLEALTSHTIRVSWKPPQADLRNGQLLGYSVSYRAYDPVRKQFQKWQQVSVREVETIVLENLKPSTQYGVLVQAKTNAGLGPASNAPLCSTLEEVPETTTPVSSSVPNVVTHWNSHTDRRPVQETTSVRKETTTAVIPDLLTSTAEVSSMSSFWDQTSSATTSVPPDPPVVELKEVRDNTFSLSWIPGLEGDSPVTGYCLEYKAVNASWDYTKAVVDFGPNQTEATIIEINPSTYNLRMFAKSSVGKSKASNVLTITTGEAGHPLDALIASTQTEDFLPTEEVRGAHPAAIVVPVVLVVLIGAMATIWQLRRVKKKTDSLSLWLTNGKIRYRQAEPLQEL</sequence>
<keyword evidence="9" id="KW-0393">Immunoglobulin domain</keyword>
<evidence type="ECO:0000313" key="16">
    <source>
        <dbReference type="EMBL" id="KAF6731341.1"/>
    </source>
</evidence>
<feature type="domain" description="Fibronectin type-III" evidence="15">
    <location>
        <begin position="400"/>
        <end position="496"/>
    </location>
</feature>
<feature type="compositionally biased region" description="Basic and acidic residues" evidence="11">
    <location>
        <begin position="350"/>
        <end position="365"/>
    </location>
</feature>
<evidence type="ECO:0000259" key="15">
    <source>
        <dbReference type="PROSITE" id="PS50853"/>
    </source>
</evidence>
<feature type="chain" id="PRO_5033045450" evidence="13">
    <location>
        <begin position="20"/>
        <end position="575"/>
    </location>
</feature>
<dbReference type="SUPFAM" id="SSF49265">
    <property type="entry name" value="Fibronectin type III"/>
    <property type="match status" value="2"/>
</dbReference>
<keyword evidence="2 12" id="KW-0812">Transmembrane</keyword>
<evidence type="ECO:0000256" key="3">
    <source>
        <dbReference type="ARBA" id="ARBA00022729"/>
    </source>
</evidence>
<feature type="signal peptide" evidence="13">
    <location>
        <begin position="1"/>
        <end position="19"/>
    </location>
</feature>
<dbReference type="GO" id="GO:0001786">
    <property type="term" value="F:phosphatidylserine binding"/>
    <property type="evidence" value="ECO:0007669"/>
    <property type="project" value="TreeGrafter"/>
</dbReference>
<evidence type="ECO:0000256" key="10">
    <source>
        <dbReference type="ARBA" id="ARBA00038203"/>
    </source>
</evidence>
<evidence type="ECO:0000259" key="14">
    <source>
        <dbReference type="PROSITE" id="PS50835"/>
    </source>
</evidence>
<keyword evidence="5 12" id="KW-1133">Transmembrane helix</keyword>
<dbReference type="AlphaFoldDB" id="A0A834FE20"/>
<feature type="domain" description="Fibronectin type-III" evidence="15">
    <location>
        <begin position="231"/>
        <end position="329"/>
    </location>
</feature>
<dbReference type="SMART" id="SM00409">
    <property type="entry name" value="IG"/>
    <property type="match status" value="1"/>
</dbReference>
<dbReference type="SMART" id="SM00060">
    <property type="entry name" value="FN3"/>
    <property type="match status" value="3"/>
</dbReference>
<dbReference type="InterPro" id="IPR003599">
    <property type="entry name" value="Ig_sub"/>
</dbReference>
<feature type="transmembrane region" description="Helical" evidence="12">
    <location>
        <begin position="524"/>
        <end position="545"/>
    </location>
</feature>
<evidence type="ECO:0000256" key="11">
    <source>
        <dbReference type="SAM" id="MobiDB-lite"/>
    </source>
</evidence>
<dbReference type="GO" id="GO:0016020">
    <property type="term" value="C:membrane"/>
    <property type="evidence" value="ECO:0007669"/>
    <property type="project" value="UniProtKB-SubCell"/>
</dbReference>
<dbReference type="FunFam" id="2.60.40.10:FF:000774">
    <property type="entry name" value="Hepatitis A virus cellular receptor 1"/>
    <property type="match status" value="1"/>
</dbReference>
<accession>A0A834FE20</accession>
<dbReference type="Pfam" id="PF07686">
    <property type="entry name" value="V-set"/>
    <property type="match status" value="1"/>
</dbReference>
<keyword evidence="6 12" id="KW-0472">Membrane</keyword>
<dbReference type="PROSITE" id="PS50835">
    <property type="entry name" value="IG_LIKE"/>
    <property type="match status" value="1"/>
</dbReference>
<dbReference type="InterPro" id="IPR007110">
    <property type="entry name" value="Ig-like_dom"/>
</dbReference>
<keyword evidence="8" id="KW-0325">Glycoprotein</keyword>
<comment type="subcellular location">
    <subcellularLocation>
        <location evidence="1">Membrane</location>
        <topology evidence="1">Single-pass type I membrane protein</topology>
    </subcellularLocation>
</comment>
<evidence type="ECO:0000256" key="5">
    <source>
        <dbReference type="ARBA" id="ARBA00022989"/>
    </source>
</evidence>
<evidence type="ECO:0000256" key="13">
    <source>
        <dbReference type="SAM" id="SignalP"/>
    </source>
</evidence>
<dbReference type="Gene3D" id="2.60.40.10">
    <property type="entry name" value="Immunoglobulins"/>
    <property type="match status" value="4"/>
</dbReference>
<evidence type="ECO:0000256" key="1">
    <source>
        <dbReference type="ARBA" id="ARBA00004479"/>
    </source>
</evidence>
<dbReference type="Pfam" id="PF00041">
    <property type="entry name" value="fn3"/>
    <property type="match status" value="3"/>
</dbReference>
<dbReference type="Proteomes" id="UP000646548">
    <property type="component" value="Unassembled WGS sequence"/>
</dbReference>
<dbReference type="InterPro" id="IPR003961">
    <property type="entry name" value="FN3_dom"/>
</dbReference>
<evidence type="ECO:0000256" key="7">
    <source>
        <dbReference type="ARBA" id="ARBA00023157"/>
    </source>
</evidence>
<dbReference type="InterPro" id="IPR036179">
    <property type="entry name" value="Ig-like_dom_sf"/>
</dbReference>
<dbReference type="InterPro" id="IPR013106">
    <property type="entry name" value="Ig_V-set"/>
</dbReference>
<evidence type="ECO:0000256" key="8">
    <source>
        <dbReference type="ARBA" id="ARBA00023180"/>
    </source>
</evidence>
<name>A0A834FE20_ORYME</name>
<keyword evidence="4" id="KW-0677">Repeat</keyword>
<feature type="domain" description="Ig-like" evidence="14">
    <location>
        <begin position="27"/>
        <end position="122"/>
    </location>
</feature>
<feature type="compositionally biased region" description="Low complexity" evidence="11">
    <location>
        <begin position="333"/>
        <end position="342"/>
    </location>
</feature>
<dbReference type="PROSITE" id="PS50853">
    <property type="entry name" value="FN3"/>
    <property type="match status" value="3"/>
</dbReference>
<protein>
    <submittedName>
        <fullName evidence="16">Down syndrome cell adhesion molecule</fullName>
    </submittedName>
</protein>
<proteinExistence type="inferred from homology"/>
<keyword evidence="3 13" id="KW-0732">Signal</keyword>
<comment type="caution">
    <text evidence="16">The sequence shown here is derived from an EMBL/GenBank/DDBJ whole genome shotgun (WGS) entry which is preliminary data.</text>
</comment>
<dbReference type="PANTHER" id="PTHR46608">
    <property type="entry name" value="T-CELL IMMUNOGLOBULIN AND MUCIN DOMAIN-CONTAINING PROTEIN 4"/>
    <property type="match status" value="1"/>
</dbReference>
<dbReference type="PANTHER" id="PTHR46608:SF3">
    <property type="entry name" value="T-CELL IMMUNOGLOBULIN AND MUCIN DOMAIN-CONTAINING PROTEIN 4"/>
    <property type="match status" value="1"/>
</dbReference>
<keyword evidence="7" id="KW-1015">Disulfide bond</keyword>
<evidence type="ECO:0000256" key="12">
    <source>
        <dbReference type="SAM" id="Phobius"/>
    </source>
</evidence>
<gene>
    <name evidence="16" type="ORF">FQA47_004708</name>
</gene>
<evidence type="ECO:0000256" key="4">
    <source>
        <dbReference type="ARBA" id="ARBA00022737"/>
    </source>
</evidence>
<dbReference type="GO" id="GO:0043277">
    <property type="term" value="P:apoptotic cell clearance"/>
    <property type="evidence" value="ECO:0007669"/>
    <property type="project" value="TreeGrafter"/>
</dbReference>
<organism evidence="16 17">
    <name type="scientific">Oryzias melastigma</name>
    <name type="common">Marine medaka</name>
    <dbReference type="NCBI Taxonomy" id="30732"/>
    <lineage>
        <taxon>Eukaryota</taxon>
        <taxon>Metazoa</taxon>
        <taxon>Chordata</taxon>
        <taxon>Craniata</taxon>
        <taxon>Vertebrata</taxon>
        <taxon>Euteleostomi</taxon>
        <taxon>Actinopterygii</taxon>
        <taxon>Neopterygii</taxon>
        <taxon>Teleostei</taxon>
        <taxon>Neoteleostei</taxon>
        <taxon>Acanthomorphata</taxon>
        <taxon>Ovalentaria</taxon>
        <taxon>Atherinomorphae</taxon>
        <taxon>Beloniformes</taxon>
        <taxon>Adrianichthyidae</taxon>
        <taxon>Oryziinae</taxon>
        <taxon>Oryzias</taxon>
    </lineage>
</organism>
<dbReference type="GO" id="GO:0060097">
    <property type="term" value="P:cytoskeletal rearrangement involved in phagocytosis, engulfment"/>
    <property type="evidence" value="ECO:0007669"/>
    <property type="project" value="TreeGrafter"/>
</dbReference>
<dbReference type="EMBL" id="WKFB01000215">
    <property type="protein sequence ID" value="KAF6731341.1"/>
    <property type="molecule type" value="Genomic_DNA"/>
</dbReference>
<feature type="domain" description="Fibronectin type-III" evidence="15">
    <location>
        <begin position="129"/>
        <end position="226"/>
    </location>
</feature>
<dbReference type="InterPro" id="IPR036116">
    <property type="entry name" value="FN3_sf"/>
</dbReference>
<comment type="similarity">
    <text evidence="10">Belongs to the immunoglobulin superfamily. TIM family.</text>
</comment>
<evidence type="ECO:0000256" key="9">
    <source>
        <dbReference type="ARBA" id="ARBA00023319"/>
    </source>
</evidence>
<evidence type="ECO:0000313" key="17">
    <source>
        <dbReference type="Proteomes" id="UP000646548"/>
    </source>
</evidence>
<dbReference type="InterPro" id="IPR013783">
    <property type="entry name" value="Ig-like_fold"/>
</dbReference>
<evidence type="ECO:0000256" key="2">
    <source>
        <dbReference type="ARBA" id="ARBA00022692"/>
    </source>
</evidence>
<dbReference type="SUPFAM" id="SSF48726">
    <property type="entry name" value="Immunoglobulin"/>
    <property type="match status" value="1"/>
</dbReference>
<evidence type="ECO:0000256" key="6">
    <source>
        <dbReference type="ARBA" id="ARBA00023136"/>
    </source>
</evidence>
<dbReference type="FunFam" id="2.60.40.10:FF:000028">
    <property type="entry name" value="Neuronal cell adhesion molecule"/>
    <property type="match status" value="1"/>
</dbReference>
<dbReference type="CDD" id="cd00063">
    <property type="entry name" value="FN3"/>
    <property type="match status" value="3"/>
</dbReference>
<feature type="region of interest" description="Disordered" evidence="11">
    <location>
        <begin position="333"/>
        <end position="365"/>
    </location>
</feature>
<reference evidence="16" key="1">
    <citation type="journal article" name="BMC Genomics">
        <title>Long-read sequencing and de novo genome assembly of marine medaka (Oryzias melastigma).</title>
        <authorList>
            <person name="Liang P."/>
            <person name="Saqib H.S.A."/>
            <person name="Ni X."/>
            <person name="Shen Y."/>
        </authorList>
    </citation>
    <scope>NUCLEOTIDE SEQUENCE</scope>
    <source>
        <strain evidence="16">Bigg-433</strain>
    </source>
</reference>